<evidence type="ECO:0000313" key="1">
    <source>
        <dbReference type="EMBL" id="KAJ3051405.1"/>
    </source>
</evidence>
<protein>
    <submittedName>
        <fullName evidence="1">Uncharacterized protein</fullName>
    </submittedName>
</protein>
<dbReference type="AlphaFoldDB" id="A0AAD5X543"/>
<proteinExistence type="predicted"/>
<reference evidence="1" key="1">
    <citation type="submission" date="2020-05" db="EMBL/GenBank/DDBJ databases">
        <title>Phylogenomic resolution of chytrid fungi.</title>
        <authorList>
            <person name="Stajich J.E."/>
            <person name="Amses K."/>
            <person name="Simmons R."/>
            <person name="Seto K."/>
            <person name="Myers J."/>
            <person name="Bonds A."/>
            <person name="Quandt C.A."/>
            <person name="Barry K."/>
            <person name="Liu P."/>
            <person name="Grigoriev I."/>
            <person name="Longcore J.E."/>
            <person name="James T.Y."/>
        </authorList>
    </citation>
    <scope>NUCLEOTIDE SEQUENCE</scope>
    <source>
        <strain evidence="1">JEL0318</strain>
    </source>
</reference>
<evidence type="ECO:0000313" key="2">
    <source>
        <dbReference type="Proteomes" id="UP001212841"/>
    </source>
</evidence>
<gene>
    <name evidence="1" type="ORF">HK097_007622</name>
</gene>
<accession>A0AAD5X543</accession>
<comment type="caution">
    <text evidence="1">The sequence shown here is derived from an EMBL/GenBank/DDBJ whole genome shotgun (WGS) entry which is preliminary data.</text>
</comment>
<dbReference type="Proteomes" id="UP001212841">
    <property type="component" value="Unassembled WGS sequence"/>
</dbReference>
<name>A0AAD5X543_9FUNG</name>
<dbReference type="EMBL" id="JADGJD010000400">
    <property type="protein sequence ID" value="KAJ3051405.1"/>
    <property type="molecule type" value="Genomic_DNA"/>
</dbReference>
<keyword evidence="2" id="KW-1185">Reference proteome</keyword>
<sequence length="70" mass="7994">MKPLFDQDARRFQYITRMDLSGLTSLLRDQTGLPADTVAKTVAAYRDFLKLKVYHRDLNAKLFSPSLSST</sequence>
<organism evidence="1 2">
    <name type="scientific">Rhizophlyctis rosea</name>
    <dbReference type="NCBI Taxonomy" id="64517"/>
    <lineage>
        <taxon>Eukaryota</taxon>
        <taxon>Fungi</taxon>
        <taxon>Fungi incertae sedis</taxon>
        <taxon>Chytridiomycota</taxon>
        <taxon>Chytridiomycota incertae sedis</taxon>
        <taxon>Chytridiomycetes</taxon>
        <taxon>Rhizophlyctidales</taxon>
        <taxon>Rhizophlyctidaceae</taxon>
        <taxon>Rhizophlyctis</taxon>
    </lineage>
</organism>